<accession>A0A6N2ZCE0</accession>
<reference evidence="2" key="1">
    <citation type="submission" date="2019-11" db="EMBL/GenBank/DDBJ databases">
        <authorList>
            <person name="Feng L."/>
        </authorList>
    </citation>
    <scope>NUCLEOTIDE SEQUENCE</scope>
    <source>
        <strain evidence="2">EMassiliensisLFYP7</strain>
    </source>
</reference>
<proteinExistence type="predicted"/>
<dbReference type="AlphaFoldDB" id="A0A6N2ZCE0"/>
<dbReference type="EMBL" id="CACRTZ010000004">
    <property type="protein sequence ID" value="VYT76964.1"/>
    <property type="molecule type" value="Genomic_DNA"/>
</dbReference>
<protein>
    <submittedName>
        <fullName evidence="2">Uncharacterized protein</fullName>
    </submittedName>
</protein>
<name>A0A6N2ZCE0_9ENTR</name>
<sequence>MEGALPALSLGFLLFGPDKRRVKYFLYLLLCLPVLAAQADDAIRLNCPPRGNITVSFFNYYLITMKWGDHFQVASGKSKNHTKNGQRYWTTTFGNGDGLAYFPDTQQYYLFYAGSDEPVPCTEHGSYVYPVITPPRYENSLADRQEQAQASDSETDDSPVVLSRPGTQG</sequence>
<feature type="region of interest" description="Disordered" evidence="1">
    <location>
        <begin position="138"/>
        <end position="169"/>
    </location>
</feature>
<organism evidence="2">
    <name type="scientific">Phytobacter massiliensis</name>
    <dbReference type="NCBI Taxonomy" id="1485952"/>
    <lineage>
        <taxon>Bacteria</taxon>
        <taxon>Pseudomonadati</taxon>
        <taxon>Pseudomonadota</taxon>
        <taxon>Gammaproteobacteria</taxon>
        <taxon>Enterobacterales</taxon>
        <taxon>Enterobacteriaceae</taxon>
        <taxon>Phytobacter</taxon>
    </lineage>
</organism>
<evidence type="ECO:0000313" key="2">
    <source>
        <dbReference type="EMBL" id="VYT76964.1"/>
    </source>
</evidence>
<gene>
    <name evidence="2" type="ORF">EMLFYP7_00570</name>
</gene>
<evidence type="ECO:0000256" key="1">
    <source>
        <dbReference type="SAM" id="MobiDB-lite"/>
    </source>
</evidence>